<accession>A0AAE3HHE3</accession>
<protein>
    <recommendedName>
        <fullName evidence="3">Glutamate decarboxylase</fullName>
    </recommendedName>
</protein>
<dbReference type="Proteomes" id="UP001205748">
    <property type="component" value="Unassembled WGS sequence"/>
</dbReference>
<evidence type="ECO:0000313" key="2">
    <source>
        <dbReference type="Proteomes" id="UP001205748"/>
    </source>
</evidence>
<dbReference type="RefSeq" id="WP_257531218.1">
    <property type="nucleotide sequence ID" value="NZ_JANKAS010000007.1"/>
</dbReference>
<comment type="caution">
    <text evidence="1">The sequence shown here is derived from an EMBL/GenBank/DDBJ whole genome shotgun (WGS) entry which is preliminary data.</text>
</comment>
<name>A0AAE3HHE3_9FIRM</name>
<keyword evidence="2" id="KW-1185">Reference proteome</keyword>
<proteinExistence type="predicted"/>
<dbReference type="EMBL" id="JANKAS010000007">
    <property type="protein sequence ID" value="MCR1899158.1"/>
    <property type="molecule type" value="Genomic_DNA"/>
</dbReference>
<gene>
    <name evidence="1" type="ORF">NSA47_09195</name>
</gene>
<sequence>MWTVIHIVPNEKKAKIIQDKLMAEGFLVKITPVSKRDENSYYEILVPGGEVEEAHSILVENDYL</sequence>
<organism evidence="1 2">
    <name type="scientific">Irregularibacter muris</name>
    <dbReference type="NCBI Taxonomy" id="1796619"/>
    <lineage>
        <taxon>Bacteria</taxon>
        <taxon>Bacillati</taxon>
        <taxon>Bacillota</taxon>
        <taxon>Clostridia</taxon>
        <taxon>Eubacteriales</taxon>
        <taxon>Eubacteriaceae</taxon>
        <taxon>Irregularibacter</taxon>
    </lineage>
</organism>
<reference evidence="1" key="1">
    <citation type="submission" date="2022-07" db="EMBL/GenBank/DDBJ databases">
        <title>Enhanced cultured diversity of the mouse gut microbiota enables custom-made synthetic communities.</title>
        <authorList>
            <person name="Afrizal A."/>
        </authorList>
    </citation>
    <scope>NUCLEOTIDE SEQUENCE</scope>
    <source>
        <strain evidence="1">DSM 28593</strain>
    </source>
</reference>
<dbReference type="AlphaFoldDB" id="A0AAE3HHE3"/>
<evidence type="ECO:0008006" key="3">
    <source>
        <dbReference type="Google" id="ProtNLM"/>
    </source>
</evidence>
<evidence type="ECO:0000313" key="1">
    <source>
        <dbReference type="EMBL" id="MCR1899158.1"/>
    </source>
</evidence>